<evidence type="ECO:0000313" key="2">
    <source>
        <dbReference type="EMBL" id="CDK27801.1"/>
    </source>
</evidence>
<dbReference type="GeneID" id="34521181"/>
<dbReference type="GO" id="GO:0032979">
    <property type="term" value="P:protein insertion into mitochondrial inner membrane from matrix"/>
    <property type="evidence" value="ECO:0007669"/>
    <property type="project" value="InterPro"/>
</dbReference>
<gene>
    <name evidence="2" type="ORF">KUCA_T00003780001</name>
</gene>
<name>W6MML3_9ASCO</name>
<sequence>MMSIGISRTAMRPILSAFRSPFWARYASSQVEPRPSINAVGVVTKYYIPPRFSRYPSFFKHPKLFVQQFLKRAALVGLNTVHVAMITRTKKGAITKARLRFGKWKTRSLEIYVMVNQAFAKRKVDVLSKSVTRWVLDALRERQAKIPEGTLLDWKMVKFNKPPKIVNVQTLPNQDGSVLAVQITYKYMTKQKLTFTKDGKSQSKESDMIEYMTFNVDPYTDEVVLAGSLFESEWTTPVQPPNQIHEGSDMLKSMAHYGDIYRPEPQRVDDNKPKTIEQKTEQ</sequence>
<dbReference type="Proteomes" id="UP000019384">
    <property type="component" value="Unassembled WGS sequence"/>
</dbReference>
<dbReference type="HOGENOM" id="CLU_076697_0_0_1"/>
<keyword evidence="3" id="KW-1185">Reference proteome</keyword>
<protein>
    <submittedName>
        <fullName evidence="2">Uncharacterized protein</fullName>
    </submittedName>
</protein>
<dbReference type="InterPro" id="IPR024621">
    <property type="entry name" value="Mba1"/>
</dbReference>
<accession>W6MML3</accession>
<reference evidence="2" key="1">
    <citation type="submission" date="2013-12" db="EMBL/GenBank/DDBJ databases">
        <authorList>
            <person name="Genoscope - CEA"/>
        </authorList>
    </citation>
    <scope>NUCLEOTIDE SEQUENCE</scope>
    <source>
        <strain evidence="2">CBS 1993</strain>
    </source>
</reference>
<dbReference type="RefSeq" id="XP_022459793.1">
    <property type="nucleotide sequence ID" value="XM_022602228.1"/>
</dbReference>
<dbReference type="AlphaFoldDB" id="W6MML3"/>
<feature type="compositionally biased region" description="Basic and acidic residues" evidence="1">
    <location>
        <begin position="259"/>
        <end position="282"/>
    </location>
</feature>
<dbReference type="EMBL" id="HG793128">
    <property type="protein sequence ID" value="CDK27801.1"/>
    <property type="molecule type" value="Genomic_DNA"/>
</dbReference>
<evidence type="ECO:0000256" key="1">
    <source>
        <dbReference type="SAM" id="MobiDB-lite"/>
    </source>
</evidence>
<dbReference type="Gene3D" id="3.10.450.240">
    <property type="match status" value="1"/>
</dbReference>
<dbReference type="GO" id="GO:0005743">
    <property type="term" value="C:mitochondrial inner membrane"/>
    <property type="evidence" value="ECO:0007669"/>
    <property type="project" value="InterPro"/>
</dbReference>
<evidence type="ECO:0000313" key="3">
    <source>
        <dbReference type="Proteomes" id="UP000019384"/>
    </source>
</evidence>
<dbReference type="STRING" id="1382522.W6MML3"/>
<reference evidence="2" key="2">
    <citation type="submission" date="2014-02" db="EMBL/GenBank/DDBJ databases">
        <title>Complete DNA sequence of /Kuraishia capsulata/ illustrates novel genomic features among budding yeasts (/Saccharomycotina/).</title>
        <authorList>
            <person name="Morales L."/>
            <person name="Noel B."/>
            <person name="Porcel B."/>
            <person name="Marcet-Houben M."/>
            <person name="Hullo M-F."/>
            <person name="Sacerdot C."/>
            <person name="Tekaia F."/>
            <person name="Leh-Louis V."/>
            <person name="Despons L."/>
            <person name="Khanna V."/>
            <person name="Aury J-M."/>
            <person name="Barbe V."/>
            <person name="Couloux A."/>
            <person name="Labadie K."/>
            <person name="Pelletier E."/>
            <person name="Souciet J-L."/>
            <person name="Boekhout T."/>
            <person name="Gabaldon T."/>
            <person name="Wincker P."/>
            <person name="Dujon B."/>
        </authorList>
    </citation>
    <scope>NUCLEOTIDE SEQUENCE</scope>
    <source>
        <strain evidence="2">CBS 1993</strain>
    </source>
</reference>
<organism evidence="2 3">
    <name type="scientific">Kuraishia capsulata CBS 1993</name>
    <dbReference type="NCBI Taxonomy" id="1382522"/>
    <lineage>
        <taxon>Eukaryota</taxon>
        <taxon>Fungi</taxon>
        <taxon>Dikarya</taxon>
        <taxon>Ascomycota</taxon>
        <taxon>Saccharomycotina</taxon>
        <taxon>Pichiomycetes</taxon>
        <taxon>Pichiales</taxon>
        <taxon>Pichiaceae</taxon>
        <taxon>Kuraishia</taxon>
    </lineage>
</organism>
<feature type="region of interest" description="Disordered" evidence="1">
    <location>
        <begin position="256"/>
        <end position="282"/>
    </location>
</feature>
<dbReference type="OrthoDB" id="19619at2759"/>
<proteinExistence type="predicted"/>
<dbReference type="Pfam" id="PF07961">
    <property type="entry name" value="MBA1"/>
    <property type="match status" value="1"/>
</dbReference>